<evidence type="ECO:0000313" key="2">
    <source>
        <dbReference type="EMBL" id="CAA9262510.1"/>
    </source>
</evidence>
<sequence>EGGRRSRPVGAAHAGRDGDGTGVHLPSAERRGHRRFGRSDEDRRASSGLPEARRLPRPHPAREPESDRGAGPARLRLARRRARHRRSGRH</sequence>
<feature type="non-terminal residue" evidence="2">
    <location>
        <position position="90"/>
    </location>
</feature>
<feature type="non-terminal residue" evidence="2">
    <location>
        <position position="1"/>
    </location>
</feature>
<name>A0A6J4IUP4_9PROT</name>
<gene>
    <name evidence="2" type="ORF">AVDCRST_MAG27-2593</name>
</gene>
<protein>
    <submittedName>
        <fullName evidence="2">Acetyl-CoA synthetase (ADP-forming) alpha and beta chains, putative</fullName>
    </submittedName>
</protein>
<feature type="compositionally biased region" description="Basic residues" evidence="1">
    <location>
        <begin position="76"/>
        <end position="90"/>
    </location>
</feature>
<feature type="region of interest" description="Disordered" evidence="1">
    <location>
        <begin position="1"/>
        <end position="90"/>
    </location>
</feature>
<evidence type="ECO:0000256" key="1">
    <source>
        <dbReference type="SAM" id="MobiDB-lite"/>
    </source>
</evidence>
<dbReference type="EMBL" id="CADCTD010000123">
    <property type="protein sequence ID" value="CAA9262510.1"/>
    <property type="molecule type" value="Genomic_DNA"/>
</dbReference>
<proteinExistence type="predicted"/>
<reference evidence="2" key="1">
    <citation type="submission" date="2020-02" db="EMBL/GenBank/DDBJ databases">
        <authorList>
            <person name="Meier V. D."/>
        </authorList>
    </citation>
    <scope>NUCLEOTIDE SEQUENCE</scope>
    <source>
        <strain evidence="2">AVDCRST_MAG27</strain>
    </source>
</reference>
<dbReference type="AlphaFoldDB" id="A0A6J4IUP4"/>
<organism evidence="2">
    <name type="scientific">uncultured Craurococcus sp</name>
    <dbReference type="NCBI Taxonomy" id="1135998"/>
    <lineage>
        <taxon>Bacteria</taxon>
        <taxon>Pseudomonadati</taxon>
        <taxon>Pseudomonadota</taxon>
        <taxon>Alphaproteobacteria</taxon>
        <taxon>Acetobacterales</taxon>
        <taxon>Acetobacteraceae</taxon>
        <taxon>Craurococcus</taxon>
        <taxon>environmental samples</taxon>
    </lineage>
</organism>
<accession>A0A6J4IUP4</accession>